<name>A0A8D8TKK8_9HEMI</name>
<keyword evidence="1" id="KW-0812">Transmembrane</keyword>
<evidence type="ECO:0000256" key="1">
    <source>
        <dbReference type="SAM" id="Phobius"/>
    </source>
</evidence>
<feature type="transmembrane region" description="Helical" evidence="1">
    <location>
        <begin position="63"/>
        <end position="84"/>
    </location>
</feature>
<protein>
    <submittedName>
        <fullName evidence="2">Uncharacterized protein</fullName>
    </submittedName>
</protein>
<feature type="transmembrane region" description="Helical" evidence="1">
    <location>
        <begin position="96"/>
        <end position="115"/>
    </location>
</feature>
<dbReference type="EMBL" id="HBUF01293355">
    <property type="protein sequence ID" value="CAG6689664.1"/>
    <property type="molecule type" value="Transcribed_RNA"/>
</dbReference>
<proteinExistence type="predicted"/>
<dbReference type="AlphaFoldDB" id="A0A8D8TKK8"/>
<organism evidence="2">
    <name type="scientific">Cacopsylla melanoneura</name>
    <dbReference type="NCBI Taxonomy" id="428564"/>
    <lineage>
        <taxon>Eukaryota</taxon>
        <taxon>Metazoa</taxon>
        <taxon>Ecdysozoa</taxon>
        <taxon>Arthropoda</taxon>
        <taxon>Hexapoda</taxon>
        <taxon>Insecta</taxon>
        <taxon>Pterygota</taxon>
        <taxon>Neoptera</taxon>
        <taxon>Paraneoptera</taxon>
        <taxon>Hemiptera</taxon>
        <taxon>Sternorrhyncha</taxon>
        <taxon>Psylloidea</taxon>
        <taxon>Psyllidae</taxon>
        <taxon>Psyllinae</taxon>
        <taxon>Cacopsylla</taxon>
    </lineage>
</organism>
<reference evidence="2" key="1">
    <citation type="submission" date="2021-05" db="EMBL/GenBank/DDBJ databases">
        <authorList>
            <person name="Alioto T."/>
            <person name="Alioto T."/>
            <person name="Gomez Garrido J."/>
        </authorList>
    </citation>
    <scope>NUCLEOTIDE SEQUENCE</scope>
</reference>
<sequence length="181" mass="20827">MTLWFFSSFSFQVDQVSLDTCIVTIYLSISHHFQVGHISFHHSILYLCRVRVLPIISQLVHQFLISGYVVVQLPIFLSVPFVTAHIKSLDSMSLDIVSLMVCAISLASPILGHVLSHNLIHHVLRVAEIRQRCFQELPFLCICIFIKRSIKIEHIIGRRVFQHHFCNGFFIGEISSPHFFL</sequence>
<evidence type="ECO:0000313" key="2">
    <source>
        <dbReference type="EMBL" id="CAG6689664.1"/>
    </source>
</evidence>
<keyword evidence="1" id="KW-0472">Membrane</keyword>
<keyword evidence="1" id="KW-1133">Transmembrane helix</keyword>
<accession>A0A8D8TKK8</accession>